<proteinExistence type="predicted"/>
<feature type="non-terminal residue" evidence="1">
    <location>
        <position position="1"/>
    </location>
</feature>
<name>A0ABN7X1A9_GIGMA</name>
<sequence>IHDSNENVQEVIQELKNHCEIGYKNPSFLECKGVSRNVKLCVPYFSYL</sequence>
<comment type="caution">
    <text evidence="1">The sequence shown here is derived from an EMBL/GenBank/DDBJ whole genome shotgun (WGS) entry which is preliminary data.</text>
</comment>
<organism evidence="1 2">
    <name type="scientific">Gigaspora margarita</name>
    <dbReference type="NCBI Taxonomy" id="4874"/>
    <lineage>
        <taxon>Eukaryota</taxon>
        <taxon>Fungi</taxon>
        <taxon>Fungi incertae sedis</taxon>
        <taxon>Mucoromycota</taxon>
        <taxon>Glomeromycotina</taxon>
        <taxon>Glomeromycetes</taxon>
        <taxon>Diversisporales</taxon>
        <taxon>Gigasporaceae</taxon>
        <taxon>Gigaspora</taxon>
    </lineage>
</organism>
<dbReference type="EMBL" id="CAJVQB010080328">
    <property type="protein sequence ID" value="CAG8845626.1"/>
    <property type="molecule type" value="Genomic_DNA"/>
</dbReference>
<evidence type="ECO:0000313" key="2">
    <source>
        <dbReference type="Proteomes" id="UP000789901"/>
    </source>
</evidence>
<reference evidence="1 2" key="1">
    <citation type="submission" date="2021-06" db="EMBL/GenBank/DDBJ databases">
        <authorList>
            <person name="Kallberg Y."/>
            <person name="Tangrot J."/>
            <person name="Rosling A."/>
        </authorList>
    </citation>
    <scope>NUCLEOTIDE SEQUENCE [LARGE SCALE GENOMIC DNA]</scope>
    <source>
        <strain evidence="1 2">120-4 pot B 10/14</strain>
    </source>
</reference>
<gene>
    <name evidence="1" type="ORF">GMARGA_LOCUS37747</name>
</gene>
<evidence type="ECO:0000313" key="1">
    <source>
        <dbReference type="EMBL" id="CAG8845626.1"/>
    </source>
</evidence>
<accession>A0ABN7X1A9</accession>
<feature type="non-terminal residue" evidence="1">
    <location>
        <position position="48"/>
    </location>
</feature>
<dbReference type="Proteomes" id="UP000789901">
    <property type="component" value="Unassembled WGS sequence"/>
</dbReference>
<protein>
    <submittedName>
        <fullName evidence="1">46144_t:CDS:1</fullName>
    </submittedName>
</protein>
<keyword evidence="2" id="KW-1185">Reference proteome</keyword>